<comment type="caution">
    <text evidence="2">The sequence shown here is derived from an EMBL/GenBank/DDBJ whole genome shotgun (WGS) entry which is preliminary data.</text>
</comment>
<dbReference type="OrthoDB" id="6257735at2759"/>
<organism evidence="2 3">
    <name type="scientific">Macrostomum lignano</name>
    <dbReference type="NCBI Taxonomy" id="282301"/>
    <lineage>
        <taxon>Eukaryota</taxon>
        <taxon>Metazoa</taxon>
        <taxon>Spiralia</taxon>
        <taxon>Lophotrochozoa</taxon>
        <taxon>Platyhelminthes</taxon>
        <taxon>Rhabditophora</taxon>
        <taxon>Macrostomorpha</taxon>
        <taxon>Macrostomida</taxon>
        <taxon>Macrostomidae</taxon>
        <taxon>Macrostomum</taxon>
    </lineage>
</organism>
<dbReference type="AlphaFoldDB" id="A0A267DRX3"/>
<reference evidence="2 3" key="1">
    <citation type="submission" date="2017-06" db="EMBL/GenBank/DDBJ databases">
        <title>A platform for efficient transgenesis in Macrostomum lignano, a flatworm model organism for stem cell research.</title>
        <authorList>
            <person name="Berezikov E."/>
        </authorList>
    </citation>
    <scope>NUCLEOTIDE SEQUENCE [LARGE SCALE GENOMIC DNA]</scope>
    <source>
        <strain evidence="2">DV1</strain>
        <tissue evidence="2">Whole organism</tissue>
    </source>
</reference>
<feature type="compositionally biased region" description="Basic residues" evidence="1">
    <location>
        <begin position="722"/>
        <end position="734"/>
    </location>
</feature>
<dbReference type="Proteomes" id="UP000215902">
    <property type="component" value="Unassembled WGS sequence"/>
</dbReference>
<feature type="compositionally biased region" description="Polar residues" evidence="1">
    <location>
        <begin position="599"/>
        <end position="610"/>
    </location>
</feature>
<protein>
    <submittedName>
        <fullName evidence="2">Uncharacterized protein</fullName>
    </submittedName>
</protein>
<feature type="region of interest" description="Disordered" evidence="1">
    <location>
        <begin position="593"/>
        <end position="612"/>
    </location>
</feature>
<feature type="compositionally biased region" description="Basic residues" evidence="1">
    <location>
        <begin position="659"/>
        <end position="668"/>
    </location>
</feature>
<proteinExistence type="predicted"/>
<keyword evidence="3" id="KW-1185">Reference proteome</keyword>
<feature type="region of interest" description="Disordered" evidence="1">
    <location>
        <begin position="629"/>
        <end position="734"/>
    </location>
</feature>
<feature type="compositionally biased region" description="Low complexity" evidence="1">
    <location>
        <begin position="560"/>
        <end position="570"/>
    </location>
</feature>
<sequence>MTKGTIRLPDPMFFRQKPHSGRKFSKAEKKSQNFYHMVPRFFDLYHPTTSWLVNAIRTENEKELNRVLMDKESKGLLKFEPDPRALQAKKTVIGGKKEFIITKAKYFQVIDRPEFYSLDRSSLFNRHAVMYLTPLGLAIYLRKPKAATMLVRCIDRDTNKKHIMARQPQFITFINERFGDLMCLYDHNLAMLNETYDILQAMLQHENWFPMEPYALVYRKRFVETYLNFDDFLDYAFYVMFTKRSSIDIPSLCSAVLKCPTEHFRFNYMSQPSRANPMTLLRDAERIINNCKTYPRRLLRCAFYADKKLKSTANLVRAASQFINMGIFKLVGDPAMPFVPRPGRRKRLETIPVYRERSRGINIEWPQALFEFDADCCIALMVGLLAKCYRLAKMPTFAVIIKTIVKTLADAGWLNYFDIISDLEFKDYFMGLDDAEKVRFQPEVFSFVRECARITVIDQRHELARFFTEERLDRELHALNDVQDPAVLTRMLMCNDENITNYVILDKGEELKAAGTIIGGKRTRGVGRDDPKNKYYMDRLEFPRESTKTVMTNTANTEESSGTGAGSSSDSDSDFFVHKMAKEAEAFQNLSNKGDHSAATDTASNSSCSSDDLHRQNLSEYLLTAEVVPEQPVSTTPSPEQLPRLLPPLPQPALAGQRSVKRSTRSARVRIANAGSNPAGGSQIPVLIRRTGPRPPRLLETKEPTADELGSGSKTLDEKPGKQQRRERKPSVRQ</sequence>
<dbReference type="EMBL" id="NIVC01003469">
    <property type="protein sequence ID" value="PAA51292.1"/>
    <property type="molecule type" value="Genomic_DNA"/>
</dbReference>
<feature type="compositionally biased region" description="Polar residues" evidence="1">
    <location>
        <begin position="548"/>
        <end position="559"/>
    </location>
</feature>
<accession>A0A267DRX3</accession>
<feature type="region of interest" description="Disordered" evidence="1">
    <location>
        <begin position="546"/>
        <end position="573"/>
    </location>
</feature>
<evidence type="ECO:0000313" key="2">
    <source>
        <dbReference type="EMBL" id="PAA51292.1"/>
    </source>
</evidence>
<evidence type="ECO:0000256" key="1">
    <source>
        <dbReference type="SAM" id="MobiDB-lite"/>
    </source>
</evidence>
<gene>
    <name evidence="2" type="ORF">BOX15_Mlig030298g2</name>
</gene>
<evidence type="ECO:0000313" key="3">
    <source>
        <dbReference type="Proteomes" id="UP000215902"/>
    </source>
</evidence>
<name>A0A267DRX3_9PLAT</name>